<protein>
    <submittedName>
        <fullName evidence="1">Uncharacterized protein</fullName>
    </submittedName>
</protein>
<dbReference type="OrthoDB" id="6445142at2"/>
<dbReference type="Proteomes" id="UP000198968">
    <property type="component" value="Unassembled WGS sequence"/>
</dbReference>
<dbReference type="Pfam" id="PF25694">
    <property type="entry name" value="N_peptide"/>
    <property type="match status" value="1"/>
</dbReference>
<dbReference type="InterPro" id="IPR057902">
    <property type="entry name" value="N_peptide"/>
</dbReference>
<reference evidence="2" key="1">
    <citation type="submission" date="2016-10" db="EMBL/GenBank/DDBJ databases">
        <authorList>
            <person name="Varghese N."/>
            <person name="Submissions S."/>
        </authorList>
    </citation>
    <scope>NUCLEOTIDE SEQUENCE [LARGE SCALE GENOMIC DNA]</scope>
    <source>
        <strain evidence="2">OV426</strain>
    </source>
</reference>
<dbReference type="EMBL" id="FOVG01000001">
    <property type="protein sequence ID" value="SFN65161.1"/>
    <property type="molecule type" value="Genomic_DNA"/>
</dbReference>
<proteinExistence type="predicted"/>
<accession>A0A1I5ART8</accession>
<gene>
    <name evidence="1" type="ORF">SAMN05428971_2142</name>
</gene>
<evidence type="ECO:0000313" key="1">
    <source>
        <dbReference type="EMBL" id="SFN65161.1"/>
    </source>
</evidence>
<name>A0A1I5ART8_9GAMM</name>
<keyword evidence="2" id="KW-1185">Reference proteome</keyword>
<evidence type="ECO:0000313" key="2">
    <source>
        <dbReference type="Proteomes" id="UP000198968"/>
    </source>
</evidence>
<dbReference type="AlphaFoldDB" id="A0A1I5ART8"/>
<sequence length="92" mass="10500">MAIIHYGKSVFMGNARTRRHRRRQPLSSLKQSIDQALNFPTETPTLRRAEQICQRQVAPRVDRAITAPRATSQETPSFDNCCLPHVHLYAVS</sequence>
<organism evidence="1 2">
    <name type="scientific">Candidatus Pantoea varia</name>
    <dbReference type="NCBI Taxonomy" id="1881036"/>
    <lineage>
        <taxon>Bacteria</taxon>
        <taxon>Pseudomonadati</taxon>
        <taxon>Pseudomonadota</taxon>
        <taxon>Gammaproteobacteria</taxon>
        <taxon>Enterobacterales</taxon>
        <taxon>Erwiniaceae</taxon>
        <taxon>Pantoea</taxon>
    </lineage>
</organism>
<dbReference type="RefSeq" id="WP_090963386.1">
    <property type="nucleotide sequence ID" value="NZ_FOVG01000001.1"/>
</dbReference>